<gene>
    <name evidence="1" type="ORF">ANCDUO_14651</name>
</gene>
<dbReference type="AlphaFoldDB" id="A0A0C2GDL2"/>
<evidence type="ECO:0000313" key="1">
    <source>
        <dbReference type="EMBL" id="KIH55196.1"/>
    </source>
</evidence>
<reference evidence="1 2" key="1">
    <citation type="submission" date="2013-12" db="EMBL/GenBank/DDBJ databases">
        <title>Draft genome of the parsitic nematode Ancylostoma duodenale.</title>
        <authorList>
            <person name="Mitreva M."/>
        </authorList>
    </citation>
    <scope>NUCLEOTIDE SEQUENCE [LARGE SCALE GENOMIC DNA]</scope>
    <source>
        <strain evidence="1 2">Zhejiang</strain>
    </source>
</reference>
<organism evidence="1 2">
    <name type="scientific">Ancylostoma duodenale</name>
    <dbReference type="NCBI Taxonomy" id="51022"/>
    <lineage>
        <taxon>Eukaryota</taxon>
        <taxon>Metazoa</taxon>
        <taxon>Ecdysozoa</taxon>
        <taxon>Nematoda</taxon>
        <taxon>Chromadorea</taxon>
        <taxon>Rhabditida</taxon>
        <taxon>Rhabditina</taxon>
        <taxon>Rhabditomorpha</taxon>
        <taxon>Strongyloidea</taxon>
        <taxon>Ancylostomatidae</taxon>
        <taxon>Ancylostomatinae</taxon>
        <taxon>Ancylostoma</taxon>
    </lineage>
</organism>
<dbReference type="EMBL" id="KN737752">
    <property type="protein sequence ID" value="KIH55196.1"/>
    <property type="molecule type" value="Genomic_DNA"/>
</dbReference>
<protein>
    <submittedName>
        <fullName evidence="1">Uncharacterized protein</fullName>
    </submittedName>
</protein>
<evidence type="ECO:0000313" key="2">
    <source>
        <dbReference type="Proteomes" id="UP000054047"/>
    </source>
</evidence>
<dbReference type="Proteomes" id="UP000054047">
    <property type="component" value="Unassembled WGS sequence"/>
</dbReference>
<proteinExistence type="predicted"/>
<accession>A0A0C2GDL2</accession>
<sequence>MGGLKKKKNVVLRYHWAYGTSATTRIIPGVTYLEAIAISRLASLHGRLGECQIHGKFRSRSFLSIGNHLQAKAGGVAPHMINMGVRPAPAAIQATAGVPPQIAQEVEQRMLIKEP</sequence>
<name>A0A0C2GDL2_9BILA</name>
<keyword evidence="2" id="KW-1185">Reference proteome</keyword>